<keyword evidence="2" id="KW-0472">Membrane</keyword>
<accession>A0A934TKY9</accession>
<gene>
    <name evidence="3" type="ORF">CCR87_08455</name>
</gene>
<keyword evidence="4" id="KW-1185">Reference proteome</keyword>
<evidence type="ECO:0000313" key="3">
    <source>
        <dbReference type="EMBL" id="MBK5927356.1"/>
    </source>
</evidence>
<reference evidence="3" key="2">
    <citation type="journal article" date="2020" name="Microorganisms">
        <title>Osmotic Adaptation and Compatible Solute Biosynthesis of Phototrophic Bacteria as Revealed from Genome Analyses.</title>
        <authorList>
            <person name="Imhoff J.F."/>
            <person name="Rahn T."/>
            <person name="Kunzel S."/>
            <person name="Keller A."/>
            <person name="Neulinger S.C."/>
        </authorList>
    </citation>
    <scope>NUCLEOTIDE SEQUENCE</scope>
    <source>
        <strain evidence="3">LMG 28126</strain>
    </source>
</reference>
<organism evidence="3 4">
    <name type="scientific">Rhodobaculum claviforme</name>
    <dbReference type="NCBI Taxonomy" id="1549854"/>
    <lineage>
        <taxon>Bacteria</taxon>
        <taxon>Pseudomonadati</taxon>
        <taxon>Pseudomonadota</taxon>
        <taxon>Alphaproteobacteria</taxon>
        <taxon>Rhodobacterales</taxon>
        <taxon>Paracoccaceae</taxon>
        <taxon>Rhodobaculum</taxon>
    </lineage>
</organism>
<protein>
    <submittedName>
        <fullName evidence="3">Uncharacterized protein</fullName>
    </submittedName>
</protein>
<proteinExistence type="predicted"/>
<evidence type="ECO:0000256" key="1">
    <source>
        <dbReference type="SAM" id="MobiDB-lite"/>
    </source>
</evidence>
<name>A0A934TKY9_9RHOB</name>
<dbReference type="Proteomes" id="UP000706333">
    <property type="component" value="Unassembled WGS sequence"/>
</dbReference>
<feature type="region of interest" description="Disordered" evidence="1">
    <location>
        <begin position="41"/>
        <end position="65"/>
    </location>
</feature>
<reference evidence="3" key="1">
    <citation type="submission" date="2017-05" db="EMBL/GenBank/DDBJ databases">
        <authorList>
            <person name="Imhoff J.F."/>
            <person name="Rahn T."/>
            <person name="Kuenzel S."/>
            <person name="Neulinger S.C."/>
        </authorList>
    </citation>
    <scope>NUCLEOTIDE SEQUENCE</scope>
    <source>
        <strain evidence="3">LMG 28126</strain>
    </source>
</reference>
<keyword evidence="2" id="KW-0812">Transmembrane</keyword>
<keyword evidence="2" id="KW-1133">Transmembrane helix</keyword>
<evidence type="ECO:0000256" key="2">
    <source>
        <dbReference type="SAM" id="Phobius"/>
    </source>
</evidence>
<feature type="transmembrane region" description="Helical" evidence="2">
    <location>
        <begin position="91"/>
        <end position="112"/>
    </location>
</feature>
<comment type="caution">
    <text evidence="3">The sequence shown here is derived from an EMBL/GenBank/DDBJ whole genome shotgun (WGS) entry which is preliminary data.</text>
</comment>
<dbReference type="AlphaFoldDB" id="A0A934TKY9"/>
<evidence type="ECO:0000313" key="4">
    <source>
        <dbReference type="Proteomes" id="UP000706333"/>
    </source>
</evidence>
<sequence length="144" mass="14502">MAGPMPPTDADDLDAAFAVLGARRQPSAALMARVMADAAAREPMASPATAPQRPPPVGAPRRGITRGARRAAAGWSAAEWSGRWRALRAPVGLGAALAAGFVLGAVAPAALFDPLAAVEAALFGPPVLLDFADAGALLSDWPGD</sequence>
<dbReference type="EMBL" id="NHSD01000238">
    <property type="protein sequence ID" value="MBK5927356.1"/>
    <property type="molecule type" value="Genomic_DNA"/>
</dbReference>